<dbReference type="GO" id="GO:0005819">
    <property type="term" value="C:spindle"/>
    <property type="evidence" value="ECO:0007669"/>
    <property type="project" value="UniProtKB-SubCell"/>
</dbReference>
<dbReference type="PANTHER" id="PTHR13142">
    <property type="entry name" value="INNER CENTROMERE PROTEIN"/>
    <property type="match status" value="1"/>
</dbReference>
<dbReference type="EMBL" id="JAQQPM010000004">
    <property type="protein sequence ID" value="KAK2070582.1"/>
    <property type="molecule type" value="Genomic_DNA"/>
</dbReference>
<evidence type="ECO:0000256" key="5">
    <source>
        <dbReference type="ARBA" id="ARBA00022829"/>
    </source>
</evidence>
<dbReference type="InterPro" id="IPR036869">
    <property type="entry name" value="J_dom_sf"/>
</dbReference>
<dbReference type="CDD" id="cd06257">
    <property type="entry name" value="DnaJ"/>
    <property type="match status" value="1"/>
</dbReference>
<feature type="region of interest" description="Disordered" evidence="8">
    <location>
        <begin position="289"/>
        <end position="308"/>
    </location>
</feature>
<organism evidence="10 11">
    <name type="scientific">Phyllachora maydis</name>
    <dbReference type="NCBI Taxonomy" id="1825666"/>
    <lineage>
        <taxon>Eukaryota</taxon>
        <taxon>Fungi</taxon>
        <taxon>Dikarya</taxon>
        <taxon>Ascomycota</taxon>
        <taxon>Pezizomycotina</taxon>
        <taxon>Sordariomycetes</taxon>
        <taxon>Sordariomycetidae</taxon>
        <taxon>Phyllachorales</taxon>
        <taxon>Phyllachoraceae</taxon>
        <taxon>Phyllachora</taxon>
    </lineage>
</organism>
<feature type="domain" description="J" evidence="9">
    <location>
        <begin position="514"/>
        <end position="600"/>
    </location>
</feature>
<dbReference type="InterPro" id="IPR005635">
    <property type="entry name" value="Inner_centromere_prot_ARK-bd"/>
</dbReference>
<gene>
    <name evidence="10" type="ORF">P8C59_005066</name>
</gene>
<feature type="region of interest" description="Disordered" evidence="8">
    <location>
        <begin position="573"/>
        <end position="703"/>
    </location>
</feature>
<comment type="caution">
    <text evidence="10">The sequence shown here is derived from an EMBL/GenBank/DDBJ whole genome shotgun (WGS) entry which is preliminary data.</text>
</comment>
<feature type="compositionally biased region" description="Basic and acidic residues" evidence="8">
    <location>
        <begin position="132"/>
        <end position="159"/>
    </location>
</feature>
<feature type="compositionally biased region" description="Basic and acidic residues" evidence="8">
    <location>
        <begin position="173"/>
        <end position="187"/>
    </location>
</feature>
<feature type="compositionally biased region" description="Polar residues" evidence="8">
    <location>
        <begin position="682"/>
        <end position="694"/>
    </location>
</feature>
<dbReference type="Pfam" id="PF00226">
    <property type="entry name" value="DnaJ"/>
    <property type="match status" value="1"/>
</dbReference>
<evidence type="ECO:0000256" key="4">
    <source>
        <dbReference type="ARBA" id="ARBA00022490"/>
    </source>
</evidence>
<comment type="subcellular location">
    <subcellularLocation>
        <location evidence="2">Cytoplasm</location>
        <location evidence="2">Cytoskeleton</location>
        <location evidence="2">Spindle</location>
    </subcellularLocation>
    <subcellularLocation>
        <location evidence="1">Nucleus</location>
    </subcellularLocation>
</comment>
<feature type="compositionally biased region" description="Polar residues" evidence="8">
    <location>
        <begin position="610"/>
        <end position="621"/>
    </location>
</feature>
<evidence type="ECO:0000256" key="6">
    <source>
        <dbReference type="ARBA" id="ARBA00023212"/>
    </source>
</evidence>
<evidence type="ECO:0000256" key="8">
    <source>
        <dbReference type="SAM" id="MobiDB-lite"/>
    </source>
</evidence>
<evidence type="ECO:0000256" key="2">
    <source>
        <dbReference type="ARBA" id="ARBA00004186"/>
    </source>
</evidence>
<dbReference type="AlphaFoldDB" id="A0AAD9I5D7"/>
<dbReference type="Gene3D" id="1.10.287.110">
    <property type="entry name" value="DnaJ domain"/>
    <property type="match status" value="1"/>
</dbReference>
<evidence type="ECO:0000313" key="10">
    <source>
        <dbReference type="EMBL" id="KAK2070582.1"/>
    </source>
</evidence>
<dbReference type="SMART" id="SM00271">
    <property type="entry name" value="DnaJ"/>
    <property type="match status" value="1"/>
</dbReference>
<keyword evidence="7" id="KW-0539">Nucleus</keyword>
<dbReference type="SUPFAM" id="SSF46565">
    <property type="entry name" value="Chaperone J-domain"/>
    <property type="match status" value="1"/>
</dbReference>
<dbReference type="GO" id="GO:0005634">
    <property type="term" value="C:nucleus"/>
    <property type="evidence" value="ECO:0007669"/>
    <property type="project" value="UniProtKB-SubCell"/>
</dbReference>
<evidence type="ECO:0000259" key="9">
    <source>
        <dbReference type="PROSITE" id="PS50076"/>
    </source>
</evidence>
<evidence type="ECO:0000256" key="7">
    <source>
        <dbReference type="ARBA" id="ARBA00023242"/>
    </source>
</evidence>
<keyword evidence="6" id="KW-0206">Cytoskeleton</keyword>
<dbReference type="Proteomes" id="UP001217918">
    <property type="component" value="Unassembled WGS sequence"/>
</dbReference>
<feature type="region of interest" description="Disordered" evidence="8">
    <location>
        <begin position="132"/>
        <end position="271"/>
    </location>
</feature>
<evidence type="ECO:0000256" key="1">
    <source>
        <dbReference type="ARBA" id="ARBA00004123"/>
    </source>
</evidence>
<feature type="compositionally biased region" description="Basic and acidic residues" evidence="8">
    <location>
        <begin position="203"/>
        <end position="213"/>
    </location>
</feature>
<keyword evidence="5" id="KW-0159">Chromosome partition</keyword>
<sequence length="703" mass="77767">MAMRAGPRMAVGSAAWISEERSAALRIAQSEIEEFSYSTRNEVDWLNEHMAEVFSDNKTNVAELFKTPGKLRVKTPRTAKKANVAEARVPLSDVFSATPKTTLSPFSKNPFQAQHARTPQFRSLELAAKKREQDALAAAKKREELERKKQAKSEEDKRAAAHAAQQAQHVQAKKADAQRQAAIEKAKQTRAPPPAARSQPHGPAEHGLTDKAPSRPPSRLGITMQAETSRPVNTVLAGKMAPKRPLQQDAAEESTRTAPARSGPAYEAKEAGKRIRMTEEFDHDIAMTDSQPTIKKPPMRPSFQKDTGHKATLGATRDLFKTTLTNQHNSQAKVAHPIDMAQFSKGSIPFAPNPNQAYKTPAKTAAGAVAKSAAQSAAASPKYQNGETIELPDIETEDEDEDEAEPSFGVASWANSPDLARALMEQERVRPEDVFGIPPPMKLEEVFSKKERHHKFRARTSSANWSGADKLTEEELIKDLRARDKMRRDGGWSYERWTCDSQLLFDLRIRCISSHTRFPSLPSQGFESSTAQDVKNQFRKLAMKWHPDRNHGREEEAKAKFVIIQSAQEILLDPTKRANPPFAASSENDEAENAQFDKSQFTAQDAGADSATSMNDSTNAMPKSAPATATFPPNATTSDGMQGNFGFGSANPQRNPNVFSFEIDHATFQKAKSWAQQEDMRTGQQNTSTHQEVASEQDEDSWE</sequence>
<keyword evidence="4" id="KW-0963">Cytoplasm</keyword>
<keyword evidence="11" id="KW-1185">Reference proteome</keyword>
<dbReference type="GO" id="GO:0007059">
    <property type="term" value="P:chromosome segregation"/>
    <property type="evidence" value="ECO:0007669"/>
    <property type="project" value="UniProtKB-KW"/>
</dbReference>
<comment type="similarity">
    <text evidence="3">Belongs to the INCENP family.</text>
</comment>
<accession>A0AAD9I5D7</accession>
<evidence type="ECO:0000313" key="11">
    <source>
        <dbReference type="Proteomes" id="UP001217918"/>
    </source>
</evidence>
<dbReference type="Pfam" id="PF03941">
    <property type="entry name" value="INCENP_ARK-bind"/>
    <property type="match status" value="1"/>
</dbReference>
<dbReference type="PROSITE" id="PS50076">
    <property type="entry name" value="DNAJ_2"/>
    <property type="match status" value="1"/>
</dbReference>
<feature type="compositionally biased region" description="Low complexity" evidence="8">
    <location>
        <begin position="161"/>
        <end position="170"/>
    </location>
</feature>
<evidence type="ECO:0000256" key="3">
    <source>
        <dbReference type="ARBA" id="ARBA00010042"/>
    </source>
</evidence>
<name>A0AAD9I5D7_9PEZI</name>
<feature type="compositionally biased region" description="Low complexity" evidence="8">
    <location>
        <begin position="625"/>
        <end position="637"/>
    </location>
</feature>
<proteinExistence type="inferred from homology"/>
<protein>
    <recommendedName>
        <fullName evidence="9">J domain-containing protein</fullName>
    </recommendedName>
</protein>
<dbReference type="PANTHER" id="PTHR13142:SF1">
    <property type="entry name" value="INNER CENTROMERE PROTEIN"/>
    <property type="match status" value="1"/>
</dbReference>
<reference evidence="10" key="1">
    <citation type="journal article" date="2023" name="Mol. Plant Microbe Interact.">
        <title>Elucidating the Obligate Nature and Biological Capacity of an Invasive Fungal Corn Pathogen.</title>
        <authorList>
            <person name="MacCready J.S."/>
            <person name="Roggenkamp E.M."/>
            <person name="Gdanetz K."/>
            <person name="Chilvers M.I."/>
        </authorList>
    </citation>
    <scope>NUCLEOTIDE SEQUENCE</scope>
    <source>
        <strain evidence="10">PM02</strain>
    </source>
</reference>
<dbReference type="InterPro" id="IPR001623">
    <property type="entry name" value="DnaJ_domain"/>
</dbReference>